<dbReference type="GO" id="GO:0008948">
    <property type="term" value="F:oxaloacetate decarboxylase activity"/>
    <property type="evidence" value="ECO:0007669"/>
    <property type="project" value="TreeGrafter"/>
</dbReference>
<sequence length="235" mass="25055">MSVNKTLISQLAKFSSCEVADALIKLKLPHGGYLPGIEMYSPQHISGPTSVCGPAFTVKMVLQSDTAAPKPDKHFVDAAEPDSVMLITSPPSTRSAIWGGLMTARAQSIGVKGVVLDGRCRDLAEHRESKFPVFARQHSILGQSPFTRPSQLQIPLEIADPTSVGAKGEPGFPPVTVHPGDILLADVDGVVSVPKDLVEQVLELATKGRDVDGKCMDDLRAGKGIKETFALHRGK</sequence>
<name>A0AAF0F7L6_9BASI</name>
<dbReference type="GeneID" id="85226419"/>
<keyword evidence="1" id="KW-0460">Magnesium</keyword>
<evidence type="ECO:0008006" key="4">
    <source>
        <dbReference type="Google" id="ProtNLM"/>
    </source>
</evidence>
<evidence type="ECO:0000313" key="2">
    <source>
        <dbReference type="EMBL" id="WFD39787.1"/>
    </source>
</evidence>
<dbReference type="Pfam" id="PF03737">
    <property type="entry name" value="RraA-like"/>
    <property type="match status" value="1"/>
</dbReference>
<dbReference type="Proteomes" id="UP001217754">
    <property type="component" value="Chromosome 4"/>
</dbReference>
<dbReference type="SUPFAM" id="SSF89562">
    <property type="entry name" value="RraA-like"/>
    <property type="match status" value="1"/>
</dbReference>
<feature type="binding site" evidence="1">
    <location>
        <begin position="99"/>
        <end position="102"/>
    </location>
    <ligand>
        <name>substrate</name>
    </ligand>
</feature>
<evidence type="ECO:0000256" key="1">
    <source>
        <dbReference type="PIRSR" id="PIRSR605493-1"/>
    </source>
</evidence>
<accession>A0AAF0F7L6</accession>
<dbReference type="PANTHER" id="PTHR33254">
    <property type="entry name" value="4-HYDROXY-4-METHYL-2-OXOGLUTARATE ALDOLASE 3-RELATED"/>
    <property type="match status" value="1"/>
</dbReference>
<dbReference type="InterPro" id="IPR005493">
    <property type="entry name" value="RraA/RraA-like"/>
</dbReference>
<dbReference type="PANTHER" id="PTHR33254:SF4">
    <property type="entry name" value="4-HYDROXY-4-METHYL-2-OXOGLUTARATE ALDOLASE 3-RELATED"/>
    <property type="match status" value="1"/>
</dbReference>
<comment type="cofactor">
    <cofactor evidence="1">
        <name>Mg(2+)</name>
        <dbReference type="ChEBI" id="CHEBI:18420"/>
    </cofactor>
</comment>
<protein>
    <recommendedName>
        <fullName evidence="4">RraA-like protein</fullName>
    </recommendedName>
</protein>
<evidence type="ECO:0000313" key="3">
    <source>
        <dbReference type="Proteomes" id="UP001217754"/>
    </source>
</evidence>
<keyword evidence="3" id="KW-1185">Reference proteome</keyword>
<feature type="binding site" evidence="1">
    <location>
        <position position="122"/>
    </location>
    <ligand>
        <name>Mg(2+)</name>
        <dbReference type="ChEBI" id="CHEBI:18420"/>
    </ligand>
</feature>
<dbReference type="CDD" id="cd16841">
    <property type="entry name" value="RraA_family"/>
    <property type="match status" value="1"/>
</dbReference>
<feature type="binding site" evidence="1">
    <location>
        <position position="121"/>
    </location>
    <ligand>
        <name>substrate</name>
    </ligand>
</feature>
<organism evidence="2 3">
    <name type="scientific">Malassezia japonica</name>
    <dbReference type="NCBI Taxonomy" id="223818"/>
    <lineage>
        <taxon>Eukaryota</taxon>
        <taxon>Fungi</taxon>
        <taxon>Dikarya</taxon>
        <taxon>Basidiomycota</taxon>
        <taxon>Ustilaginomycotina</taxon>
        <taxon>Malasseziomycetes</taxon>
        <taxon>Malasseziales</taxon>
        <taxon>Malasseziaceae</taxon>
        <taxon>Malassezia</taxon>
    </lineage>
</organism>
<dbReference type="InterPro" id="IPR036704">
    <property type="entry name" value="RraA/RraA-like_sf"/>
</dbReference>
<dbReference type="RefSeq" id="XP_060122684.1">
    <property type="nucleotide sequence ID" value="XM_060266701.1"/>
</dbReference>
<dbReference type="AlphaFoldDB" id="A0AAF0F7L6"/>
<keyword evidence="1" id="KW-0479">Metal-binding</keyword>
<reference evidence="2" key="1">
    <citation type="submission" date="2023-03" db="EMBL/GenBank/DDBJ databases">
        <title>Mating type loci evolution in Malassezia.</title>
        <authorList>
            <person name="Coelho M.A."/>
        </authorList>
    </citation>
    <scope>NUCLEOTIDE SEQUENCE</scope>
    <source>
        <strain evidence="2">CBS 9431</strain>
    </source>
</reference>
<gene>
    <name evidence="2" type="ORF">MJAP1_002768</name>
</gene>
<dbReference type="EMBL" id="CP119961">
    <property type="protein sequence ID" value="WFD39787.1"/>
    <property type="molecule type" value="Genomic_DNA"/>
</dbReference>
<proteinExistence type="predicted"/>
<dbReference type="Gene3D" id="3.50.30.40">
    <property type="entry name" value="Ribonuclease E inhibitor RraA/RraA-like"/>
    <property type="match status" value="1"/>
</dbReference>
<dbReference type="GO" id="GO:0047443">
    <property type="term" value="F:4-hydroxy-4-methyl-2-oxoglutarate aldolase activity"/>
    <property type="evidence" value="ECO:0007669"/>
    <property type="project" value="TreeGrafter"/>
</dbReference>
<dbReference type="GO" id="GO:0046872">
    <property type="term" value="F:metal ion binding"/>
    <property type="evidence" value="ECO:0007669"/>
    <property type="project" value="UniProtKB-KW"/>
</dbReference>